<dbReference type="AlphaFoldDB" id="A0A923HP88"/>
<reference evidence="2" key="1">
    <citation type="submission" date="2020-08" db="EMBL/GenBank/DDBJ databases">
        <title>Novel species isolated from subtropical streams in China.</title>
        <authorList>
            <person name="Lu H."/>
        </authorList>
    </citation>
    <scope>NUCLEOTIDE SEQUENCE</scope>
    <source>
        <strain evidence="2">KACC 12607</strain>
    </source>
</reference>
<evidence type="ECO:0000313" key="3">
    <source>
        <dbReference type="Proteomes" id="UP000634011"/>
    </source>
</evidence>
<name>A0A923HP88_9BURK</name>
<accession>A0A923HP88</accession>
<feature type="region of interest" description="Disordered" evidence="1">
    <location>
        <begin position="1"/>
        <end position="20"/>
    </location>
</feature>
<dbReference type="Proteomes" id="UP000634011">
    <property type="component" value="Unassembled WGS sequence"/>
</dbReference>
<dbReference type="RefSeq" id="WP_186913148.1">
    <property type="nucleotide sequence ID" value="NZ_JACOFV010000013.1"/>
</dbReference>
<dbReference type="EMBL" id="JACOFV010000013">
    <property type="protein sequence ID" value="MBC3863196.1"/>
    <property type="molecule type" value="Genomic_DNA"/>
</dbReference>
<keyword evidence="3" id="KW-1185">Reference proteome</keyword>
<evidence type="ECO:0000313" key="2">
    <source>
        <dbReference type="EMBL" id="MBC3863196.1"/>
    </source>
</evidence>
<organism evidence="2 3">
    <name type="scientific">Undibacterium jejuense</name>
    <dbReference type="NCBI Taxonomy" id="1344949"/>
    <lineage>
        <taxon>Bacteria</taxon>
        <taxon>Pseudomonadati</taxon>
        <taxon>Pseudomonadota</taxon>
        <taxon>Betaproteobacteria</taxon>
        <taxon>Burkholderiales</taxon>
        <taxon>Oxalobacteraceae</taxon>
        <taxon>Undibacterium</taxon>
    </lineage>
</organism>
<sequence length="160" mass="17562">MSTENSKINVTNASTPSSLPKNSIDAIHKRFNSIDAIYKRFEVNFSQEDAATFDISLTKVKPSAVSICMTNAPLQNVEDIPPHSVTREEIDSALSKRMAETPFGCGGCGHAEWITQENKFAVGLCRKGIKLEHAQLTDENHKTWSLAGYTPALFCTAQNS</sequence>
<gene>
    <name evidence="2" type="ORF">H8K32_13890</name>
</gene>
<protein>
    <submittedName>
        <fullName evidence="2">Uncharacterized protein</fullName>
    </submittedName>
</protein>
<comment type="caution">
    <text evidence="2">The sequence shown here is derived from an EMBL/GenBank/DDBJ whole genome shotgun (WGS) entry which is preliminary data.</text>
</comment>
<proteinExistence type="predicted"/>
<evidence type="ECO:0000256" key="1">
    <source>
        <dbReference type="SAM" id="MobiDB-lite"/>
    </source>
</evidence>